<dbReference type="Proteomes" id="UP000255423">
    <property type="component" value="Unassembled WGS sequence"/>
</dbReference>
<dbReference type="GO" id="GO:0032259">
    <property type="term" value="P:methylation"/>
    <property type="evidence" value="ECO:0007669"/>
    <property type="project" value="UniProtKB-KW"/>
</dbReference>
<dbReference type="AlphaFoldDB" id="A0A380RXH1"/>
<organism evidence="1 2">
    <name type="scientific">Fibrobacter succinogenes</name>
    <name type="common">Bacteroides succinogenes</name>
    <dbReference type="NCBI Taxonomy" id="833"/>
    <lineage>
        <taxon>Bacteria</taxon>
        <taxon>Pseudomonadati</taxon>
        <taxon>Fibrobacterota</taxon>
        <taxon>Fibrobacteria</taxon>
        <taxon>Fibrobacterales</taxon>
        <taxon>Fibrobacteraceae</taxon>
        <taxon>Fibrobacter</taxon>
    </lineage>
</organism>
<sequence>MILRTPDFYDSFHCIAGKCTDTCCIGWEIDIDETSAKRYKTVQGEFGEKLRQNIEDGHFKLLPGDRCPFLRNDGLCDMICNLGESSLCDICREHPRFIEVYGDIMEKGIGLCCEEGVRLLLESKGNATSPIAFVEREIDDIPDEIPEDAIEARDAIFEERNHLFSILADHSKPLNARLIELLDYAIETSGLELSEPGDSEVRTNYKISNNIHHQWFEILGKGESYGPAWDTAYKELKERGWQTDTIFSDSDGEKIIAYLLFRYYEKSLFDGNSLTKVEFAIYFWIMVQKIQGTKIGAIKLLSKQTEYSEEIMEIFEQEFMENPAFSPAIFKRILAE</sequence>
<keyword evidence="1" id="KW-0808">Transferase</keyword>
<protein>
    <submittedName>
        <fullName evidence="1">Lysine-N-methylase</fullName>
    </submittedName>
</protein>
<dbReference type="GO" id="GO:0008168">
    <property type="term" value="F:methyltransferase activity"/>
    <property type="evidence" value="ECO:0007669"/>
    <property type="project" value="UniProtKB-KW"/>
</dbReference>
<evidence type="ECO:0000313" key="1">
    <source>
        <dbReference type="EMBL" id="SUQ20001.1"/>
    </source>
</evidence>
<dbReference type="RefSeq" id="WP_109572461.1">
    <property type="nucleotide sequence ID" value="NZ_UHJL01000001.1"/>
</dbReference>
<dbReference type="NCBIfam" id="NF038110">
    <property type="entry name" value="Lys_methyl_FliB"/>
    <property type="match status" value="1"/>
</dbReference>
<reference evidence="1 2" key="1">
    <citation type="submission" date="2017-08" db="EMBL/GenBank/DDBJ databases">
        <authorList>
            <person name="de Groot N.N."/>
        </authorList>
    </citation>
    <scope>NUCLEOTIDE SEQUENCE [LARGE SCALE GENOMIC DNA]</scope>
    <source>
        <strain evidence="1 2">HM2</strain>
    </source>
</reference>
<dbReference type="EMBL" id="UHJL01000001">
    <property type="protein sequence ID" value="SUQ20001.1"/>
    <property type="molecule type" value="Genomic_DNA"/>
</dbReference>
<accession>A0A380RXH1</accession>
<keyword evidence="1" id="KW-0489">Methyltransferase</keyword>
<evidence type="ECO:0000313" key="2">
    <source>
        <dbReference type="Proteomes" id="UP000255423"/>
    </source>
</evidence>
<gene>
    <name evidence="1" type="ORF">SAMN05661053_1250</name>
</gene>
<proteinExistence type="predicted"/>
<name>A0A380RXH1_FIBSU</name>